<feature type="transmembrane region" description="Helical" evidence="1">
    <location>
        <begin position="12"/>
        <end position="32"/>
    </location>
</feature>
<reference evidence="3" key="1">
    <citation type="submission" date="2017-01" db="EMBL/GenBank/DDBJ databases">
        <authorList>
            <person name="Varghese N."/>
            <person name="Submissions S."/>
        </authorList>
    </citation>
    <scope>NUCLEOTIDE SEQUENCE [LARGE SCALE GENOMIC DNA]</scope>
    <source>
        <strain evidence="3">DSM 24913</strain>
    </source>
</reference>
<evidence type="ECO:0000256" key="1">
    <source>
        <dbReference type="SAM" id="Phobius"/>
    </source>
</evidence>
<evidence type="ECO:0000313" key="3">
    <source>
        <dbReference type="Proteomes" id="UP000185639"/>
    </source>
</evidence>
<dbReference type="RefSeq" id="WP_076516284.1">
    <property type="nucleotide sequence ID" value="NZ_FTOH01000007.1"/>
</dbReference>
<organism evidence="2 3">
    <name type="scientific">Thalassolituus maritimus</name>
    <dbReference type="NCBI Taxonomy" id="484498"/>
    <lineage>
        <taxon>Bacteria</taxon>
        <taxon>Pseudomonadati</taxon>
        <taxon>Pseudomonadota</taxon>
        <taxon>Gammaproteobacteria</taxon>
        <taxon>Oceanospirillales</taxon>
        <taxon>Oceanospirillaceae</taxon>
        <taxon>Thalassolituus</taxon>
    </lineage>
</organism>
<dbReference type="AlphaFoldDB" id="A0A1N7NHN3"/>
<sequence>MIKIFLENSAYAAFAVFIICCTGALLHLSGLGAFAADLFISTITALATATAAWMAARSAKAARESANQWKEQKHYDRELDAIIEVLISFSEWRNTLNQIRHNVASTSIEVTPSSSASRGSCRGLRDLDLPENLIQHLKASTRFRAAVDQARILGTYEELVVNDVYRLDKWFTNALQRLNIVRSDHTAFNNSDIRYIAVLDPKRGDDWFGNELHGSWINFERRYQDLLHKKKEK</sequence>
<feature type="transmembrane region" description="Helical" evidence="1">
    <location>
        <begin position="38"/>
        <end position="56"/>
    </location>
</feature>
<keyword evidence="1" id="KW-0812">Transmembrane</keyword>
<evidence type="ECO:0000313" key="2">
    <source>
        <dbReference type="EMBL" id="SIS97771.1"/>
    </source>
</evidence>
<dbReference type="Proteomes" id="UP000185639">
    <property type="component" value="Unassembled WGS sequence"/>
</dbReference>
<protein>
    <submittedName>
        <fullName evidence="2">Uncharacterized protein</fullName>
    </submittedName>
</protein>
<gene>
    <name evidence="2" type="ORF">SAMN05421686_10720</name>
</gene>
<dbReference type="EMBL" id="FTOH01000007">
    <property type="protein sequence ID" value="SIS97771.1"/>
    <property type="molecule type" value="Genomic_DNA"/>
</dbReference>
<keyword evidence="1" id="KW-0472">Membrane</keyword>
<keyword evidence="3" id="KW-1185">Reference proteome</keyword>
<keyword evidence="1" id="KW-1133">Transmembrane helix</keyword>
<name>A0A1N7NHN3_9GAMM</name>
<proteinExistence type="predicted"/>
<accession>A0A1N7NHN3</accession>